<evidence type="ECO:0000256" key="1">
    <source>
        <dbReference type="ARBA" id="ARBA00022723"/>
    </source>
</evidence>
<dbReference type="SMART" id="SM00868">
    <property type="entry name" value="zf-AD"/>
    <property type="match status" value="1"/>
</dbReference>
<feature type="binding site" evidence="8">
    <location>
        <position position="188"/>
    </location>
    <ligand>
        <name>Zn(2+)</name>
        <dbReference type="ChEBI" id="CHEBI:29105"/>
    </ligand>
</feature>
<feature type="domain" description="C2H2-type" evidence="10">
    <location>
        <begin position="499"/>
        <end position="526"/>
    </location>
</feature>
<feature type="domain" description="C2H2-type" evidence="10">
    <location>
        <begin position="548"/>
        <end position="571"/>
    </location>
</feature>
<keyword evidence="2" id="KW-0677">Repeat</keyword>
<dbReference type="Pfam" id="PF05485">
    <property type="entry name" value="THAP"/>
    <property type="match status" value="1"/>
</dbReference>
<keyword evidence="14" id="KW-1185">Reference proteome</keyword>
<feature type="region of interest" description="Disordered" evidence="9">
    <location>
        <begin position="321"/>
        <end position="370"/>
    </location>
</feature>
<gene>
    <name evidence="13" type="ORF">CHIRRI_LOCUS11073</name>
</gene>
<dbReference type="PROSITE" id="PS50950">
    <property type="entry name" value="ZF_THAP"/>
    <property type="match status" value="1"/>
</dbReference>
<proteinExistence type="predicted"/>
<reference evidence="13" key="2">
    <citation type="submission" date="2022-10" db="EMBL/GenBank/DDBJ databases">
        <authorList>
            <consortium name="ENA_rothamsted_submissions"/>
            <consortium name="culmorum"/>
            <person name="King R."/>
        </authorList>
    </citation>
    <scope>NUCLEOTIDE SEQUENCE</scope>
</reference>
<dbReference type="GO" id="GO:0008270">
    <property type="term" value="F:zinc ion binding"/>
    <property type="evidence" value="ECO:0007669"/>
    <property type="project" value="UniProtKB-UniRule"/>
</dbReference>
<dbReference type="GO" id="GO:0003677">
    <property type="term" value="F:DNA binding"/>
    <property type="evidence" value="ECO:0007669"/>
    <property type="project" value="UniProtKB-UniRule"/>
</dbReference>
<evidence type="ECO:0000313" key="13">
    <source>
        <dbReference type="EMBL" id="CAG9808231.1"/>
    </source>
</evidence>
<name>A0A9N9S204_9DIPT</name>
<protein>
    <submittedName>
        <fullName evidence="13">Uncharacterized protein</fullName>
    </submittedName>
</protein>
<evidence type="ECO:0000256" key="3">
    <source>
        <dbReference type="ARBA" id="ARBA00022771"/>
    </source>
</evidence>
<dbReference type="SUPFAM" id="SSF57667">
    <property type="entry name" value="beta-beta-alpha zinc fingers"/>
    <property type="match status" value="3"/>
</dbReference>
<dbReference type="Proteomes" id="UP001153620">
    <property type="component" value="Chromosome 3"/>
</dbReference>
<dbReference type="EMBL" id="OU895879">
    <property type="protein sequence ID" value="CAG9808231.1"/>
    <property type="molecule type" value="Genomic_DNA"/>
</dbReference>
<evidence type="ECO:0000256" key="9">
    <source>
        <dbReference type="SAM" id="MobiDB-lite"/>
    </source>
</evidence>
<dbReference type="InterPro" id="IPR006612">
    <property type="entry name" value="THAP_Znf"/>
</dbReference>
<evidence type="ECO:0000256" key="8">
    <source>
        <dbReference type="PROSITE-ProRule" id="PRU01263"/>
    </source>
</evidence>
<dbReference type="Pfam" id="PF00096">
    <property type="entry name" value="zf-C2H2"/>
    <property type="match status" value="2"/>
</dbReference>
<feature type="domain" description="THAP-type" evidence="11">
    <location>
        <begin position="1"/>
        <end position="85"/>
    </location>
</feature>
<organism evidence="13 14">
    <name type="scientific">Chironomus riparius</name>
    <dbReference type="NCBI Taxonomy" id="315576"/>
    <lineage>
        <taxon>Eukaryota</taxon>
        <taxon>Metazoa</taxon>
        <taxon>Ecdysozoa</taxon>
        <taxon>Arthropoda</taxon>
        <taxon>Hexapoda</taxon>
        <taxon>Insecta</taxon>
        <taxon>Pterygota</taxon>
        <taxon>Neoptera</taxon>
        <taxon>Endopterygota</taxon>
        <taxon>Diptera</taxon>
        <taxon>Nematocera</taxon>
        <taxon>Chironomoidea</taxon>
        <taxon>Chironomidae</taxon>
        <taxon>Chironominae</taxon>
        <taxon>Chironomus</taxon>
    </lineage>
</organism>
<evidence type="ECO:0000256" key="4">
    <source>
        <dbReference type="ARBA" id="ARBA00022833"/>
    </source>
</evidence>
<dbReference type="PANTHER" id="PTHR24379:SF121">
    <property type="entry name" value="C2H2-TYPE DOMAIN-CONTAINING PROTEIN"/>
    <property type="match status" value="1"/>
</dbReference>
<evidence type="ECO:0000313" key="14">
    <source>
        <dbReference type="Proteomes" id="UP001153620"/>
    </source>
</evidence>
<dbReference type="Gene3D" id="3.40.1800.20">
    <property type="match status" value="1"/>
</dbReference>
<dbReference type="InterPro" id="IPR012934">
    <property type="entry name" value="Znf_AD"/>
</dbReference>
<dbReference type="SMART" id="SM00980">
    <property type="entry name" value="THAP"/>
    <property type="match status" value="1"/>
</dbReference>
<evidence type="ECO:0000256" key="2">
    <source>
        <dbReference type="ARBA" id="ARBA00022737"/>
    </source>
</evidence>
<keyword evidence="4 8" id="KW-0862">Zinc</keyword>
<feature type="domain" description="ZAD" evidence="12">
    <location>
        <begin position="139"/>
        <end position="215"/>
    </location>
</feature>
<feature type="binding site" evidence="8">
    <location>
        <position position="144"/>
    </location>
    <ligand>
        <name>Zn(2+)</name>
        <dbReference type="ChEBI" id="CHEBI:29105"/>
    </ligand>
</feature>
<dbReference type="OrthoDB" id="6077919at2759"/>
<keyword evidence="1 8" id="KW-0479">Metal-binding</keyword>
<dbReference type="InterPro" id="IPR013087">
    <property type="entry name" value="Znf_C2H2_type"/>
</dbReference>
<dbReference type="SMART" id="SM00355">
    <property type="entry name" value="ZnF_C2H2"/>
    <property type="match status" value="7"/>
</dbReference>
<keyword evidence="3 6" id="KW-0863">Zinc-finger</keyword>
<feature type="domain" description="C2H2-type" evidence="10">
    <location>
        <begin position="671"/>
        <end position="696"/>
    </location>
</feature>
<dbReference type="InterPro" id="IPR036236">
    <property type="entry name" value="Znf_C2H2_sf"/>
</dbReference>
<evidence type="ECO:0000256" key="6">
    <source>
        <dbReference type="PROSITE-ProRule" id="PRU00042"/>
    </source>
</evidence>
<feature type="binding site" evidence="8">
    <location>
        <position position="191"/>
    </location>
    <ligand>
        <name>Zn(2+)</name>
        <dbReference type="ChEBI" id="CHEBI:29105"/>
    </ligand>
</feature>
<evidence type="ECO:0000259" key="12">
    <source>
        <dbReference type="PROSITE" id="PS51915"/>
    </source>
</evidence>
<accession>A0A9N9S204</accession>
<feature type="domain" description="C2H2-type" evidence="10">
    <location>
        <begin position="608"/>
        <end position="635"/>
    </location>
</feature>
<dbReference type="PROSITE" id="PS51915">
    <property type="entry name" value="ZAD"/>
    <property type="match status" value="1"/>
</dbReference>
<evidence type="ECO:0000256" key="5">
    <source>
        <dbReference type="ARBA" id="ARBA00023125"/>
    </source>
</evidence>
<keyword evidence="5 7" id="KW-0238">DNA-binding</keyword>
<feature type="compositionally biased region" description="Basic and acidic residues" evidence="9">
    <location>
        <begin position="321"/>
        <end position="336"/>
    </location>
</feature>
<dbReference type="AlphaFoldDB" id="A0A9N9S204"/>
<dbReference type="PROSITE" id="PS00028">
    <property type="entry name" value="ZINC_FINGER_C2H2_1"/>
    <property type="match status" value="5"/>
</dbReference>
<reference evidence="13" key="1">
    <citation type="submission" date="2022-01" db="EMBL/GenBank/DDBJ databases">
        <authorList>
            <person name="King R."/>
        </authorList>
    </citation>
    <scope>NUCLEOTIDE SEQUENCE</scope>
</reference>
<feature type="binding site" evidence="8">
    <location>
        <position position="141"/>
    </location>
    <ligand>
        <name>Zn(2+)</name>
        <dbReference type="ChEBI" id="CHEBI:29105"/>
    </ligand>
</feature>
<dbReference type="PROSITE" id="PS50157">
    <property type="entry name" value="ZINC_FINGER_C2H2_2"/>
    <property type="match status" value="4"/>
</dbReference>
<dbReference type="GO" id="GO:0005634">
    <property type="term" value="C:nucleus"/>
    <property type="evidence" value="ECO:0007669"/>
    <property type="project" value="InterPro"/>
</dbReference>
<dbReference type="Gene3D" id="3.30.160.60">
    <property type="entry name" value="Classic Zinc Finger"/>
    <property type="match status" value="4"/>
</dbReference>
<dbReference type="SUPFAM" id="SSF57716">
    <property type="entry name" value="Glucocorticoid receptor-like (DNA-binding domain)"/>
    <property type="match status" value="2"/>
</dbReference>
<sequence>MDKFRRECPVLNCPSISNEDNVIFFRFPMDCQGKLVKLWNLFTRIKGFKPITSEALCQKHFLPEQIKINKKGRPYLQKNTVPTIYYRNEEKIVVQYDPNIMQYVGYEAEMMLQEIERDAFDEEKELLKKRYEKVKLIKNLCRFCFSNEKDVKCVAMSKLQTYSIDIAEMISILGIDQEYSEAFNDIVCANCFDRLIEFSNYRKRCQTAQKDLILSMQDLDRKILEAQQLQRYQRNPSSNWLKVELQDDDQMDYNFYDADTDKEEEEETHDTTDDFIDTTEHYLEEDTDDEKTQEYFEEVDVNEDSQKESQRLNLFEITIKNEPHDSDEHAHVENKPRVSTRKRKQVEEKKEEPSPSTSKKKKTINKKEQKMVKKEIPKTPNQVISPSVVKGIDNFKNKPFGSRKKIHECFFCREKFVGKKTYKTHNCPNKRIKCEVEGCDLYFVNQGGYNIHIQRKHALPKVSRHLCPVCRTNYQMSAAQYDEHCKRCLEANEYREQPIKCDKCKKIFGTLQSYTAHIQFHDDESLKKASELLVQGSDGKARKAEIFHMCDLCGRVFRDSYGLRRHQSDVHYLDFTGEMFYCDLCPIAKPTKRLLYNHMKSTHIIRWHSCEICGKVFKNRELWRKHQLVHGDFKKNNLCDYCPHRPGFVTNTALRKHLAKHHGGAEPVRKFVCDIPHCGAAYSRDDQLTRHRVNVHQIYHNNYNESIIQHYVNG</sequence>
<evidence type="ECO:0000256" key="7">
    <source>
        <dbReference type="PROSITE-ProRule" id="PRU00309"/>
    </source>
</evidence>
<evidence type="ECO:0000259" key="10">
    <source>
        <dbReference type="PROSITE" id="PS50157"/>
    </source>
</evidence>
<dbReference type="PANTHER" id="PTHR24379">
    <property type="entry name" value="KRAB AND ZINC FINGER DOMAIN-CONTAINING"/>
    <property type="match status" value="1"/>
</dbReference>
<evidence type="ECO:0000259" key="11">
    <source>
        <dbReference type="PROSITE" id="PS50950"/>
    </source>
</evidence>